<feature type="transmembrane region" description="Helical" evidence="1">
    <location>
        <begin position="7"/>
        <end position="24"/>
    </location>
</feature>
<dbReference type="AlphaFoldDB" id="A0A4Q1DAL5"/>
<dbReference type="EMBL" id="SDHZ01000001">
    <property type="protein sequence ID" value="RXK86452.1"/>
    <property type="molecule type" value="Genomic_DNA"/>
</dbReference>
<sequence>MTKEYKTYRLLVIIYVILIANNALLFTGGAAYYIWFLTSVIALATVLFKERHTVLDFTKNSSDYKPSKALMFATAFIITYPRHYEAARHLNHTHVMLLQATNFLLFIAAFGVEKKDAA</sequence>
<feature type="transmembrane region" description="Helical" evidence="1">
    <location>
        <begin position="30"/>
        <end position="48"/>
    </location>
</feature>
<reference evidence="2 3" key="1">
    <citation type="submission" date="2019-01" db="EMBL/GenBank/DDBJ databases">
        <title>Filimonas sp. strain TTM-71.</title>
        <authorList>
            <person name="Chen W.-M."/>
        </authorList>
    </citation>
    <scope>NUCLEOTIDE SEQUENCE [LARGE SCALE GENOMIC DNA]</scope>
    <source>
        <strain evidence="2 3">TTM-71</strain>
    </source>
</reference>
<gene>
    <name evidence="2" type="ORF">ESB13_06495</name>
</gene>
<evidence type="ECO:0000313" key="3">
    <source>
        <dbReference type="Proteomes" id="UP000290545"/>
    </source>
</evidence>
<dbReference type="RefSeq" id="WP_129002201.1">
    <property type="nucleotide sequence ID" value="NZ_SDHZ01000001.1"/>
</dbReference>
<evidence type="ECO:0000313" key="2">
    <source>
        <dbReference type="EMBL" id="RXK86452.1"/>
    </source>
</evidence>
<keyword evidence="1" id="KW-0812">Transmembrane</keyword>
<dbReference type="Proteomes" id="UP000290545">
    <property type="component" value="Unassembled WGS sequence"/>
</dbReference>
<organism evidence="2 3">
    <name type="scientific">Filimonas effusa</name>
    <dbReference type="NCBI Taxonomy" id="2508721"/>
    <lineage>
        <taxon>Bacteria</taxon>
        <taxon>Pseudomonadati</taxon>
        <taxon>Bacteroidota</taxon>
        <taxon>Chitinophagia</taxon>
        <taxon>Chitinophagales</taxon>
        <taxon>Chitinophagaceae</taxon>
        <taxon>Filimonas</taxon>
    </lineage>
</organism>
<evidence type="ECO:0000256" key="1">
    <source>
        <dbReference type="SAM" id="Phobius"/>
    </source>
</evidence>
<keyword evidence="1" id="KW-0472">Membrane</keyword>
<name>A0A4Q1DAL5_9BACT</name>
<comment type="caution">
    <text evidence="2">The sequence shown here is derived from an EMBL/GenBank/DDBJ whole genome shotgun (WGS) entry which is preliminary data.</text>
</comment>
<feature type="transmembrane region" description="Helical" evidence="1">
    <location>
        <begin position="96"/>
        <end position="112"/>
    </location>
</feature>
<keyword evidence="1" id="KW-1133">Transmembrane helix</keyword>
<protein>
    <submittedName>
        <fullName evidence="2">Uncharacterized protein</fullName>
    </submittedName>
</protein>
<proteinExistence type="predicted"/>
<accession>A0A4Q1DAL5</accession>
<keyword evidence="3" id="KW-1185">Reference proteome</keyword>